<accession>A0ACC3AGT2</accession>
<dbReference type="Proteomes" id="UP001172386">
    <property type="component" value="Unassembled WGS sequence"/>
</dbReference>
<organism evidence="1 2">
    <name type="scientific">Neophaeococcomyces mojaviensis</name>
    <dbReference type="NCBI Taxonomy" id="3383035"/>
    <lineage>
        <taxon>Eukaryota</taxon>
        <taxon>Fungi</taxon>
        <taxon>Dikarya</taxon>
        <taxon>Ascomycota</taxon>
        <taxon>Pezizomycotina</taxon>
        <taxon>Eurotiomycetes</taxon>
        <taxon>Chaetothyriomycetidae</taxon>
        <taxon>Chaetothyriales</taxon>
        <taxon>Chaetothyriales incertae sedis</taxon>
        <taxon>Neophaeococcomyces</taxon>
    </lineage>
</organism>
<name>A0ACC3AGT2_9EURO</name>
<dbReference type="EMBL" id="JAPDRQ010000016">
    <property type="protein sequence ID" value="KAJ9662279.1"/>
    <property type="molecule type" value="Genomic_DNA"/>
</dbReference>
<sequence length="63" mass="7148">MSTVEAVLQTRTEKLKRPAATRSKTVQRTDTVLQGEVKIIATLQEIYTTQIRKINVNVDSDEM</sequence>
<comment type="caution">
    <text evidence="1">The sequence shown here is derived from an EMBL/GenBank/DDBJ whole genome shotgun (WGS) entry which is preliminary data.</text>
</comment>
<protein>
    <submittedName>
        <fullName evidence="1">Uncharacterized protein</fullName>
    </submittedName>
</protein>
<gene>
    <name evidence="1" type="ORF">H2198_001413</name>
</gene>
<proteinExistence type="predicted"/>
<reference evidence="1" key="1">
    <citation type="submission" date="2022-10" db="EMBL/GenBank/DDBJ databases">
        <title>Culturing micro-colonial fungi from biological soil crusts in the Mojave desert and describing Neophaeococcomyces mojavensis, and introducing the new genera and species Taxawa tesnikishii.</title>
        <authorList>
            <person name="Kurbessoian T."/>
            <person name="Stajich J.E."/>
        </authorList>
    </citation>
    <scope>NUCLEOTIDE SEQUENCE</scope>
    <source>
        <strain evidence="1">JES_112</strain>
    </source>
</reference>
<keyword evidence="2" id="KW-1185">Reference proteome</keyword>
<evidence type="ECO:0000313" key="1">
    <source>
        <dbReference type="EMBL" id="KAJ9662279.1"/>
    </source>
</evidence>
<evidence type="ECO:0000313" key="2">
    <source>
        <dbReference type="Proteomes" id="UP001172386"/>
    </source>
</evidence>